<dbReference type="RefSeq" id="WP_153663320.1">
    <property type="nucleotide sequence ID" value="NZ_JAAIKR010000002.1"/>
</dbReference>
<evidence type="ECO:0000256" key="1">
    <source>
        <dbReference type="ARBA" id="ARBA00004442"/>
    </source>
</evidence>
<evidence type="ECO:0000256" key="3">
    <source>
        <dbReference type="ARBA" id="ARBA00022729"/>
    </source>
</evidence>
<name>A0ABS5HZF8_9GAMM</name>
<evidence type="ECO:0000256" key="2">
    <source>
        <dbReference type="ARBA" id="ARBA00005722"/>
    </source>
</evidence>
<evidence type="ECO:0000313" key="8">
    <source>
        <dbReference type="Proteomes" id="UP000811844"/>
    </source>
</evidence>
<keyword evidence="5" id="KW-0998">Cell outer membrane</keyword>
<protein>
    <submittedName>
        <fullName evidence="7">MipA/OmpV family protein</fullName>
    </submittedName>
</protein>
<evidence type="ECO:0000256" key="5">
    <source>
        <dbReference type="ARBA" id="ARBA00023237"/>
    </source>
</evidence>
<evidence type="ECO:0000313" key="7">
    <source>
        <dbReference type="EMBL" id="MBR9727172.1"/>
    </source>
</evidence>
<proteinExistence type="inferred from homology"/>
<gene>
    <name evidence="7" type="ORF">G3R48_04070</name>
</gene>
<dbReference type="PANTHER" id="PTHR38776">
    <property type="entry name" value="MLTA-INTERACTING PROTEIN-RELATED"/>
    <property type="match status" value="1"/>
</dbReference>
<comment type="caution">
    <text evidence="7">The sequence shown here is derived from an EMBL/GenBank/DDBJ whole genome shotgun (WGS) entry which is preliminary data.</text>
</comment>
<dbReference type="Pfam" id="PF06629">
    <property type="entry name" value="MipA"/>
    <property type="match status" value="1"/>
</dbReference>
<feature type="chain" id="PRO_5046267873" evidence="6">
    <location>
        <begin position="20"/>
        <end position="257"/>
    </location>
</feature>
<dbReference type="Proteomes" id="UP000811844">
    <property type="component" value="Unassembled WGS sequence"/>
</dbReference>
<comment type="similarity">
    <text evidence="2">Belongs to the MipA/OmpV family.</text>
</comment>
<comment type="subcellular location">
    <subcellularLocation>
        <location evidence="1">Cell outer membrane</location>
    </subcellularLocation>
</comment>
<feature type="signal peptide" evidence="6">
    <location>
        <begin position="1"/>
        <end position="19"/>
    </location>
</feature>
<organism evidence="7 8">
    <name type="scientific">Shewanella intestini</name>
    <dbReference type="NCBI Taxonomy" id="2017544"/>
    <lineage>
        <taxon>Bacteria</taxon>
        <taxon>Pseudomonadati</taxon>
        <taxon>Pseudomonadota</taxon>
        <taxon>Gammaproteobacteria</taxon>
        <taxon>Alteromonadales</taxon>
        <taxon>Shewanellaceae</taxon>
        <taxon>Shewanella</taxon>
    </lineage>
</organism>
<dbReference type="PANTHER" id="PTHR38776:SF1">
    <property type="entry name" value="MLTA-INTERACTING PROTEIN-RELATED"/>
    <property type="match status" value="1"/>
</dbReference>
<dbReference type="InterPro" id="IPR010583">
    <property type="entry name" value="MipA"/>
</dbReference>
<keyword evidence="3 6" id="KW-0732">Signal</keyword>
<evidence type="ECO:0000256" key="6">
    <source>
        <dbReference type="SAM" id="SignalP"/>
    </source>
</evidence>
<evidence type="ECO:0000256" key="4">
    <source>
        <dbReference type="ARBA" id="ARBA00023136"/>
    </source>
</evidence>
<accession>A0ABS5HZF8</accession>
<sequence length="257" mass="28041">MKYLTLVISSLLLSQSALAADNTYIRNGNVYSHEGKFFAGAGVVTGSEFYKGQDHKTAAYLNGGFHGSDFNADVSGVNYRFLGDNESLLNMSVFVTANAEFDAKDADILDGMKDRKASGDLGLNLDLHLGNGTLSSKFQHDVTDVYNGYQADMTYYYPIKVGFADIVPYAGVHYYSKDFANYYTGVSKKDATNVRSEYQASSTLAYRAGYVLVAPVTEHLDIVQSAGYTRLGSDMADSPLIGSQNQWATSVGVNYHF</sequence>
<reference evidence="7 8" key="1">
    <citation type="submission" date="2020-02" db="EMBL/GenBank/DDBJ databases">
        <title>Shewanella WXL01 sp. nov., a marine bacterium isolated from green algae in Luhuitou Fringing Reef (Northern South China Sea).</title>
        <authorList>
            <person name="Wang X."/>
        </authorList>
    </citation>
    <scope>NUCLEOTIDE SEQUENCE [LARGE SCALE GENOMIC DNA]</scope>
    <source>
        <strain evidence="7 8">MCCC 1A01895</strain>
    </source>
</reference>
<dbReference type="EMBL" id="JAAIKR010000002">
    <property type="protein sequence ID" value="MBR9727172.1"/>
    <property type="molecule type" value="Genomic_DNA"/>
</dbReference>
<keyword evidence="8" id="KW-1185">Reference proteome</keyword>
<keyword evidence="4" id="KW-0472">Membrane</keyword>